<dbReference type="EMBL" id="RBNI01009679">
    <property type="protein sequence ID" value="RUP44070.1"/>
    <property type="molecule type" value="Genomic_DNA"/>
</dbReference>
<sequence length="901" mass="104198">MARPKRPNAASRPSGLASKKPTSRKPSSGNTLKYGQLSRKQKETLHEYGELVPKDFEDEEDLVHGTEGTSHRRKIVTEPELERQASLKRHAEQQATQFDEDEDDEGEDEWQQPSAYNKLVGLLQKGSKNKDLYKKRRLEEEGMEDAEEGSGLDEGDEENEVEEDAEEDAEEVVELTNAQIRMLTKKFGEHFIDRLEAGEVDPDELKAALEGDGITKKKSPAGKSKVGEWESRDVSEAGNEEMDEESDDEGDGEDEKEYSEDANDDFIAHFGDHNSEKLNARVSLVEQKGWTAATFQDSVLEQVTLQTVETTSMPSAIDVSLEDGKGLAAFNVKHRLQERWPYFNAVCLEEAKGKPLADSFTPLQYRLFQHINRYRDVLYCDRTHLNAREIRHVYALHTLNHVMKFSYLLHIPRTRDRILKNNQKITKMHSEVNDIGEIRDQGFTRPKVLILLPFRNAVVDVVKSLILLSGSEQQEHRKRFFDEYDVPEPDKEDDLAYSDKPADHVAAFRGNVDDHFRLGIKFTRKTMKLYSDFYSADVLIASSLGLRMIIGAEGDKKQDFDYLSSIEVVIIDQTQMFLMQNWDHIEVRGVFFLFPAWHIFEHMNRIPKDAHGCDFSRVKNWYLDNRWVFFAAKFYSNAVFYLLNMYKHTVARTHCRAKHLRQTLIFSDFLTPEINALFNKHCKNVGGRLKIRLAAYKGSIVDVVPQVQQIFTRIETPSLAEEADVRFKYFVEKVFWYPFLFGFGTLPTLRKSAITQSHTLIFIPSYFDFVRLRNYLDDGQYSFTQICEYTTTADVSRARSNFFHGRMNFLLYTERFHFFRRYNIRGAHHMVFYALPDHPRFYAEIVNFLTLRGTGVSAAEESTFSCSALFSKYDVLKLERIVGTERARKMCAGGRNMFMFT</sequence>
<feature type="compositionally biased region" description="Basic and acidic residues" evidence="7">
    <location>
        <begin position="131"/>
        <end position="140"/>
    </location>
</feature>
<dbReference type="GO" id="GO:0019843">
    <property type="term" value="F:rRNA binding"/>
    <property type="evidence" value="ECO:0007669"/>
    <property type="project" value="TreeGrafter"/>
</dbReference>
<reference evidence="10 11" key="1">
    <citation type="journal article" date="2018" name="New Phytol.">
        <title>Phylogenomics of Endogonaceae and evolution of mycorrhizas within Mucoromycota.</title>
        <authorList>
            <person name="Chang Y."/>
            <person name="Desiro A."/>
            <person name="Na H."/>
            <person name="Sandor L."/>
            <person name="Lipzen A."/>
            <person name="Clum A."/>
            <person name="Barry K."/>
            <person name="Grigoriev I.V."/>
            <person name="Martin F.M."/>
            <person name="Stajich J.E."/>
            <person name="Smith M.E."/>
            <person name="Bonito G."/>
            <person name="Spatafora J.W."/>
        </authorList>
    </citation>
    <scope>NUCLEOTIDE SEQUENCE [LARGE SCALE GENOMIC DNA]</scope>
    <source>
        <strain evidence="10 11">GMNB39</strain>
    </source>
</reference>
<comment type="similarity">
    <text evidence="3">Belongs to the UTP25 family.</text>
</comment>
<feature type="domain" description="UTP25 NTP hydrolase-like" evidence="9">
    <location>
        <begin position="656"/>
        <end position="688"/>
    </location>
</feature>
<name>A0A433CZQ7_9FUNG</name>
<feature type="compositionally biased region" description="Basic and acidic residues" evidence="7">
    <location>
        <begin position="40"/>
        <end position="55"/>
    </location>
</feature>
<dbReference type="PANTHER" id="PTHR12933">
    <property type="entry name" value="ORF PROTEIN-RELATED"/>
    <property type="match status" value="1"/>
</dbReference>
<evidence type="ECO:0000256" key="1">
    <source>
        <dbReference type="ARBA" id="ARBA00002883"/>
    </source>
</evidence>
<evidence type="ECO:0000256" key="3">
    <source>
        <dbReference type="ARBA" id="ARBA00009223"/>
    </source>
</evidence>
<accession>A0A433CZQ7</accession>
<dbReference type="Proteomes" id="UP000268093">
    <property type="component" value="Unassembled WGS sequence"/>
</dbReference>
<evidence type="ECO:0000256" key="4">
    <source>
        <dbReference type="ARBA" id="ARBA00015422"/>
    </source>
</evidence>
<gene>
    <name evidence="10" type="ORF">BC936DRAFT_149979</name>
</gene>
<organism evidence="10 11">
    <name type="scientific">Jimgerdemannia flammicorona</name>
    <dbReference type="NCBI Taxonomy" id="994334"/>
    <lineage>
        <taxon>Eukaryota</taxon>
        <taxon>Fungi</taxon>
        <taxon>Fungi incertae sedis</taxon>
        <taxon>Mucoromycota</taxon>
        <taxon>Mucoromycotina</taxon>
        <taxon>Endogonomycetes</taxon>
        <taxon>Endogonales</taxon>
        <taxon>Endogonaceae</taxon>
        <taxon>Jimgerdemannia</taxon>
    </lineage>
</organism>
<dbReference type="InterPro" id="IPR053940">
    <property type="entry name" value="UTP25_NTPase-like"/>
</dbReference>
<feature type="compositionally biased region" description="Acidic residues" evidence="7">
    <location>
        <begin position="98"/>
        <end position="110"/>
    </location>
</feature>
<proteinExistence type="inferred from homology"/>
<feature type="compositionally biased region" description="Acidic residues" evidence="7">
    <location>
        <begin position="238"/>
        <end position="259"/>
    </location>
</feature>
<evidence type="ECO:0000256" key="5">
    <source>
        <dbReference type="ARBA" id="ARBA00023242"/>
    </source>
</evidence>
<dbReference type="GO" id="GO:0032040">
    <property type="term" value="C:small-subunit processome"/>
    <property type="evidence" value="ECO:0007669"/>
    <property type="project" value="TreeGrafter"/>
</dbReference>
<dbReference type="PANTHER" id="PTHR12933:SF0">
    <property type="entry name" value="U3 SMALL NUCLEOLAR RNA-ASSOCIATED PROTEIN 25 HOMOLOG"/>
    <property type="match status" value="1"/>
</dbReference>
<evidence type="ECO:0000313" key="10">
    <source>
        <dbReference type="EMBL" id="RUP44070.1"/>
    </source>
</evidence>
<dbReference type="GO" id="GO:0000462">
    <property type="term" value="P:maturation of SSU-rRNA from tricistronic rRNA transcript (SSU-rRNA, 5.8S rRNA, LSU-rRNA)"/>
    <property type="evidence" value="ECO:0007669"/>
    <property type="project" value="TreeGrafter"/>
</dbReference>
<dbReference type="InterPro" id="IPR053939">
    <property type="entry name" value="UTP25_C"/>
</dbReference>
<dbReference type="AlphaFoldDB" id="A0A433CZQ7"/>
<evidence type="ECO:0000256" key="2">
    <source>
        <dbReference type="ARBA" id="ARBA00004604"/>
    </source>
</evidence>
<feature type="domain" description="UTP25 C-terminal" evidence="8">
    <location>
        <begin position="700"/>
        <end position="900"/>
    </location>
</feature>
<keyword evidence="11" id="KW-1185">Reference proteome</keyword>
<dbReference type="OrthoDB" id="10264378at2759"/>
<feature type="compositionally biased region" description="Acidic residues" evidence="7">
    <location>
        <begin position="141"/>
        <end position="172"/>
    </location>
</feature>
<dbReference type="GO" id="GO:0034511">
    <property type="term" value="F:U3 snoRNA binding"/>
    <property type="evidence" value="ECO:0007669"/>
    <property type="project" value="InterPro"/>
</dbReference>
<dbReference type="InterPro" id="IPR010678">
    <property type="entry name" value="UTP25"/>
</dbReference>
<feature type="compositionally biased region" description="Basic and acidic residues" evidence="7">
    <location>
        <begin position="75"/>
        <end position="92"/>
    </location>
</feature>
<evidence type="ECO:0000256" key="7">
    <source>
        <dbReference type="SAM" id="MobiDB-lite"/>
    </source>
</evidence>
<protein>
    <recommendedName>
        <fullName evidence="4">U3 small nucleolar RNA-associated protein 25</fullName>
    </recommendedName>
    <alternativeName>
        <fullName evidence="6">U three protein 25</fullName>
    </alternativeName>
</protein>
<feature type="region of interest" description="Disordered" evidence="7">
    <location>
        <begin position="131"/>
        <end position="172"/>
    </location>
</feature>
<comment type="subcellular location">
    <subcellularLocation>
        <location evidence="2">Nucleus</location>
        <location evidence="2">Nucleolus</location>
    </subcellularLocation>
</comment>
<feature type="domain" description="UTP25 NTP hydrolase-like" evidence="9">
    <location>
        <begin position="374"/>
        <end position="629"/>
    </location>
</feature>
<dbReference type="Pfam" id="PF22916">
    <property type="entry name" value="UTP25_NTPase-like"/>
    <property type="match status" value="2"/>
</dbReference>
<feature type="region of interest" description="Disordered" evidence="7">
    <location>
        <begin position="1"/>
        <end position="114"/>
    </location>
</feature>
<evidence type="ECO:0000256" key="6">
    <source>
        <dbReference type="ARBA" id="ARBA00031846"/>
    </source>
</evidence>
<feature type="compositionally biased region" description="Basic and acidic residues" evidence="7">
    <location>
        <begin position="225"/>
        <end position="235"/>
    </location>
</feature>
<comment type="caution">
    <text evidence="10">The sequence shown here is derived from an EMBL/GenBank/DDBJ whole genome shotgun (WGS) entry which is preliminary data.</text>
</comment>
<comment type="function">
    <text evidence="1">DEAD-box RNA helicase-like protein required for pre-18S rRNA processing, specifically at sites A0, A1, and A2.</text>
</comment>
<evidence type="ECO:0000259" key="8">
    <source>
        <dbReference type="Pfam" id="PF06862"/>
    </source>
</evidence>
<feature type="region of interest" description="Disordered" evidence="7">
    <location>
        <begin position="211"/>
        <end position="259"/>
    </location>
</feature>
<keyword evidence="5" id="KW-0539">Nucleus</keyword>
<dbReference type="Pfam" id="PF06862">
    <property type="entry name" value="Utp25_C"/>
    <property type="match status" value="1"/>
</dbReference>
<evidence type="ECO:0000259" key="9">
    <source>
        <dbReference type="Pfam" id="PF22916"/>
    </source>
</evidence>
<feature type="compositionally biased region" description="Polar residues" evidence="7">
    <location>
        <begin position="24"/>
        <end position="33"/>
    </location>
</feature>
<evidence type="ECO:0000313" key="11">
    <source>
        <dbReference type="Proteomes" id="UP000268093"/>
    </source>
</evidence>